<feature type="domain" description="Methyltransferase type 11" evidence="1">
    <location>
        <begin position="47"/>
        <end position="135"/>
    </location>
</feature>
<comment type="caution">
    <text evidence="2">The sequence shown here is derived from an EMBL/GenBank/DDBJ whole genome shotgun (WGS) entry which is preliminary data.</text>
</comment>
<keyword evidence="3" id="KW-1185">Reference proteome</keyword>
<sequence length="266" mass="28655">MTTTRAIRDNYSRVATAYDGVWADTLALHAKAVADRLPLTDARRVAELGCGPGRLLPHLADRAPQATVIGADLTEAMLQRAPAAYGRVVADVQALPFADGVLDAVVMPFVLFHLPDLPLGLSEVRRVLRTGGSFAAVTWSTHDPHPAYDVWVRVIEDFGAPPDPSPQMPSGAVTADPEALGQAVRTAGFGEVRITPEPFRHQSGWQQFIEHSKVVGSMARRLELLAPERRTACLTVAARELSQLDAEDFVESGNILYTTAVAGSNE</sequence>
<dbReference type="InterPro" id="IPR013216">
    <property type="entry name" value="Methyltransf_11"/>
</dbReference>
<dbReference type="CDD" id="cd02440">
    <property type="entry name" value="AdoMet_MTases"/>
    <property type="match status" value="1"/>
</dbReference>
<dbReference type="EMBL" id="JBHLTC010000035">
    <property type="protein sequence ID" value="MFC0627623.1"/>
    <property type="molecule type" value="Genomic_DNA"/>
</dbReference>
<accession>A0ABV6QSK0</accession>
<dbReference type="SUPFAM" id="SSF53335">
    <property type="entry name" value="S-adenosyl-L-methionine-dependent methyltransferases"/>
    <property type="match status" value="1"/>
</dbReference>
<dbReference type="GO" id="GO:0008168">
    <property type="term" value="F:methyltransferase activity"/>
    <property type="evidence" value="ECO:0007669"/>
    <property type="project" value="UniProtKB-KW"/>
</dbReference>
<dbReference type="Pfam" id="PF08241">
    <property type="entry name" value="Methyltransf_11"/>
    <property type="match status" value="1"/>
</dbReference>
<keyword evidence="2" id="KW-0489">Methyltransferase</keyword>
<dbReference type="EC" id="2.1.1.-" evidence="2"/>
<reference evidence="2 3" key="1">
    <citation type="submission" date="2024-09" db="EMBL/GenBank/DDBJ databases">
        <authorList>
            <person name="Sun Q."/>
            <person name="Mori K."/>
        </authorList>
    </citation>
    <scope>NUCLEOTIDE SEQUENCE [LARGE SCALE GENOMIC DNA]</scope>
    <source>
        <strain evidence="2 3">CGMCC 1.15906</strain>
    </source>
</reference>
<dbReference type="PANTHER" id="PTHR43591">
    <property type="entry name" value="METHYLTRANSFERASE"/>
    <property type="match status" value="1"/>
</dbReference>
<dbReference type="InterPro" id="IPR029063">
    <property type="entry name" value="SAM-dependent_MTases_sf"/>
</dbReference>
<dbReference type="Proteomes" id="UP001589890">
    <property type="component" value="Unassembled WGS sequence"/>
</dbReference>
<proteinExistence type="predicted"/>
<keyword evidence="2" id="KW-0808">Transferase</keyword>
<gene>
    <name evidence="2" type="ORF">ACFFGN_26355</name>
</gene>
<name>A0ABV6QSK0_9ACTN</name>
<protein>
    <submittedName>
        <fullName evidence="2">Class I SAM-dependent methyltransferase</fullName>
        <ecNumber evidence="2">2.1.1.-</ecNumber>
    </submittedName>
</protein>
<evidence type="ECO:0000259" key="1">
    <source>
        <dbReference type="Pfam" id="PF08241"/>
    </source>
</evidence>
<dbReference type="Gene3D" id="3.40.50.150">
    <property type="entry name" value="Vaccinia Virus protein VP39"/>
    <property type="match status" value="1"/>
</dbReference>
<organism evidence="2 3">
    <name type="scientific">Kribbella deserti</name>
    <dbReference type="NCBI Taxonomy" id="1926257"/>
    <lineage>
        <taxon>Bacteria</taxon>
        <taxon>Bacillati</taxon>
        <taxon>Actinomycetota</taxon>
        <taxon>Actinomycetes</taxon>
        <taxon>Propionibacteriales</taxon>
        <taxon>Kribbellaceae</taxon>
        <taxon>Kribbella</taxon>
    </lineage>
</organism>
<dbReference type="GO" id="GO:0032259">
    <property type="term" value="P:methylation"/>
    <property type="evidence" value="ECO:0007669"/>
    <property type="project" value="UniProtKB-KW"/>
</dbReference>
<evidence type="ECO:0000313" key="3">
    <source>
        <dbReference type="Proteomes" id="UP001589890"/>
    </source>
</evidence>
<dbReference type="RefSeq" id="WP_380052602.1">
    <property type="nucleotide sequence ID" value="NZ_JBHLTC010000035.1"/>
</dbReference>
<evidence type="ECO:0000313" key="2">
    <source>
        <dbReference type="EMBL" id="MFC0627623.1"/>
    </source>
</evidence>